<gene>
    <name evidence="7" type="ORF">HMPREF2128_04050</name>
</gene>
<feature type="compositionally biased region" description="Basic and acidic residues" evidence="5">
    <location>
        <begin position="23"/>
        <end position="38"/>
    </location>
</feature>
<dbReference type="RefSeq" id="WP_035755289.1">
    <property type="nucleotide sequence ID" value="NZ_JRNH01000011.1"/>
</dbReference>
<dbReference type="PROSITE" id="PS00674">
    <property type="entry name" value="AAA"/>
    <property type="match status" value="1"/>
</dbReference>
<reference evidence="7 8" key="1">
    <citation type="submission" date="2014-07" db="EMBL/GenBank/DDBJ databases">
        <authorList>
            <person name="McCorrison J."/>
            <person name="Sanka R."/>
            <person name="Torralba M."/>
            <person name="Gillis M."/>
            <person name="Haft D.H."/>
            <person name="Methe B."/>
            <person name="Sutton G."/>
            <person name="Nelson K.E."/>
        </authorList>
    </citation>
    <scope>NUCLEOTIDE SEQUENCE [LARGE SCALE GENOMIC DNA]</scope>
    <source>
        <strain evidence="7 8">DNF00011</strain>
    </source>
</reference>
<feature type="domain" description="AAA+ ATPase" evidence="6">
    <location>
        <begin position="254"/>
        <end position="401"/>
    </location>
</feature>
<keyword evidence="2 4" id="KW-0067">ATP-binding</keyword>
<proteinExistence type="inferred from homology"/>
<dbReference type="PANTHER" id="PTHR23077">
    <property type="entry name" value="AAA-FAMILY ATPASE"/>
    <property type="match status" value="1"/>
</dbReference>
<dbReference type="GO" id="GO:0016887">
    <property type="term" value="F:ATP hydrolysis activity"/>
    <property type="evidence" value="ECO:0007669"/>
    <property type="project" value="InterPro"/>
</dbReference>
<dbReference type="InterPro" id="IPR022482">
    <property type="entry name" value="Proteasome_ATPase"/>
</dbReference>
<dbReference type="Pfam" id="PF16450">
    <property type="entry name" value="Prot_ATP_ID_OB_C"/>
    <property type="match status" value="1"/>
</dbReference>
<dbReference type="Pfam" id="PF17758">
    <property type="entry name" value="Prot_ATP_ID_OB_N"/>
    <property type="match status" value="1"/>
</dbReference>
<dbReference type="Proteomes" id="UP000053528">
    <property type="component" value="Unassembled WGS sequence"/>
</dbReference>
<dbReference type="PANTHER" id="PTHR23077:SF144">
    <property type="entry name" value="PROTEASOME-ASSOCIATED ATPASE"/>
    <property type="match status" value="1"/>
</dbReference>
<accession>A0A095ZQS4</accession>
<comment type="caution">
    <text evidence="7">The sequence shown here is derived from an EMBL/GenBank/DDBJ whole genome shotgun (WGS) entry which is preliminary data.</text>
</comment>
<dbReference type="InterPro" id="IPR003593">
    <property type="entry name" value="AAA+_ATPase"/>
</dbReference>
<evidence type="ECO:0000259" key="6">
    <source>
        <dbReference type="SMART" id="SM00382"/>
    </source>
</evidence>
<dbReference type="NCBIfam" id="TIGR03689">
    <property type="entry name" value="pup_AAA"/>
    <property type="match status" value="1"/>
</dbReference>
<name>A0A095ZQS4_9MICC</name>
<dbReference type="Gene3D" id="3.40.50.300">
    <property type="entry name" value="P-loop containing nucleotide triphosphate hydrolases"/>
    <property type="match status" value="1"/>
</dbReference>
<sequence>MSDQPSTPPPSPEPRQSSSNELADVRSRNVELSRRAEDLSRQNARLVDALRRSREAIDGLRASLERDGDFPLTHAVVLARHEAITDRTRAIPGAAAAGVDILHAGRTVRTSISPLLDDAHVVPGADVLVNESLIVVAVLGRRETGTVMTVADTLGADKIVVSTRTGERLVVRAATELARRGVRAGELVVVDPKTDMALSTVTVDSGTSGLQLAEVPQTTYQMIGGLDQQITQVRDAIELPFIHREKFAAYGLEAPRGVLLYGPPGTGKTMIAQAVAHALSEQTGSSAYFLNVKGPELLDKFVGETERHIRLIFDQARDQAAAGHPVVVFFDEMDALFRTRGTGVSSDVETTIVPQLLAEIDGVEKLSNVLVIGATNRADMLDPAVLRPGRLDVKVRIERPDRAATLDILQRYLNEDTPIARTELTQYVDAAAAATHLCEVVAHEIFDADAPLFECLDTDGQPHYIGRAQLISGAVVKAIVDRAKRAAIKREINGGETGLDAGPLRSAVQDEFTHSGHMPTQGSPDEWARILGLNTPTRTRIVSVRRLENGEENGEETEPAGDQ</sequence>
<keyword evidence="3" id="KW-0175">Coiled coil</keyword>
<dbReference type="GO" id="GO:0005524">
    <property type="term" value="F:ATP binding"/>
    <property type="evidence" value="ECO:0007669"/>
    <property type="project" value="UniProtKB-KW"/>
</dbReference>
<dbReference type="InterPro" id="IPR032501">
    <property type="entry name" value="Prot_ATP_ID_OB_2nd"/>
</dbReference>
<feature type="region of interest" description="Disordered" evidence="5">
    <location>
        <begin position="1"/>
        <end position="38"/>
    </location>
</feature>
<dbReference type="AlphaFoldDB" id="A0A095ZQS4"/>
<dbReference type="SMART" id="SM00382">
    <property type="entry name" value="AAA"/>
    <property type="match status" value="1"/>
</dbReference>
<evidence type="ECO:0000256" key="2">
    <source>
        <dbReference type="ARBA" id="ARBA00022840"/>
    </source>
</evidence>
<feature type="compositionally biased region" description="Pro residues" evidence="5">
    <location>
        <begin position="1"/>
        <end position="13"/>
    </location>
</feature>
<comment type="similarity">
    <text evidence="4">Belongs to the AAA ATPase family.</text>
</comment>
<dbReference type="InterPro" id="IPR003959">
    <property type="entry name" value="ATPase_AAA_core"/>
</dbReference>
<dbReference type="SUPFAM" id="SSF52540">
    <property type="entry name" value="P-loop containing nucleoside triphosphate hydrolases"/>
    <property type="match status" value="1"/>
</dbReference>
<evidence type="ECO:0000256" key="4">
    <source>
        <dbReference type="RuleBase" id="RU003651"/>
    </source>
</evidence>
<dbReference type="InterPro" id="IPR027417">
    <property type="entry name" value="P-loop_NTPase"/>
</dbReference>
<organism evidence="7 8">
    <name type="scientific">Pseudoglutamicibacter albus DNF00011</name>
    <dbReference type="NCBI Taxonomy" id="1401063"/>
    <lineage>
        <taxon>Bacteria</taxon>
        <taxon>Bacillati</taxon>
        <taxon>Actinomycetota</taxon>
        <taxon>Actinomycetes</taxon>
        <taxon>Micrococcales</taxon>
        <taxon>Micrococcaceae</taxon>
        <taxon>Pseudoglutamicibacter</taxon>
    </lineage>
</organism>
<dbReference type="FunFam" id="3.40.50.300:FF:001025">
    <property type="entry name" value="ATPase family, AAA domain-containing 2B"/>
    <property type="match status" value="1"/>
</dbReference>
<dbReference type="InterPro" id="IPR041626">
    <property type="entry name" value="Prot_ATP_ID_OB_N"/>
</dbReference>
<dbReference type="GO" id="GO:0000502">
    <property type="term" value="C:proteasome complex"/>
    <property type="evidence" value="ECO:0007669"/>
    <property type="project" value="InterPro"/>
</dbReference>
<dbReference type="InterPro" id="IPR012340">
    <property type="entry name" value="NA-bd_OB-fold"/>
</dbReference>
<evidence type="ECO:0000313" key="8">
    <source>
        <dbReference type="Proteomes" id="UP000053528"/>
    </source>
</evidence>
<dbReference type="Pfam" id="PF00004">
    <property type="entry name" value="AAA"/>
    <property type="match status" value="1"/>
</dbReference>
<evidence type="ECO:0000313" key="7">
    <source>
        <dbReference type="EMBL" id="KGF20877.1"/>
    </source>
</evidence>
<dbReference type="Gene3D" id="2.40.50.140">
    <property type="entry name" value="Nucleic acid-binding proteins"/>
    <property type="match status" value="2"/>
</dbReference>
<dbReference type="GO" id="GO:0019941">
    <property type="term" value="P:modification-dependent protein catabolic process"/>
    <property type="evidence" value="ECO:0007669"/>
    <property type="project" value="InterPro"/>
</dbReference>
<protein>
    <recommendedName>
        <fullName evidence="6">AAA+ ATPase domain-containing protein</fullName>
    </recommendedName>
</protein>
<dbReference type="InterPro" id="IPR003960">
    <property type="entry name" value="ATPase_AAA_CS"/>
</dbReference>
<dbReference type="EMBL" id="JRNH01000011">
    <property type="protein sequence ID" value="KGF20877.1"/>
    <property type="molecule type" value="Genomic_DNA"/>
</dbReference>
<evidence type="ECO:0000256" key="1">
    <source>
        <dbReference type="ARBA" id="ARBA00022741"/>
    </source>
</evidence>
<evidence type="ECO:0000256" key="5">
    <source>
        <dbReference type="SAM" id="MobiDB-lite"/>
    </source>
</evidence>
<evidence type="ECO:0000256" key="3">
    <source>
        <dbReference type="ARBA" id="ARBA00023054"/>
    </source>
</evidence>
<keyword evidence="1 4" id="KW-0547">Nucleotide-binding</keyword>
<dbReference type="GO" id="GO:0010498">
    <property type="term" value="P:proteasomal protein catabolic process"/>
    <property type="evidence" value="ECO:0007669"/>
    <property type="project" value="InterPro"/>
</dbReference>
<dbReference type="InterPro" id="IPR050168">
    <property type="entry name" value="AAA_ATPase_domain"/>
</dbReference>